<dbReference type="GO" id="GO:0003682">
    <property type="term" value="F:chromatin binding"/>
    <property type="evidence" value="ECO:0007669"/>
    <property type="project" value="TreeGrafter"/>
</dbReference>
<evidence type="ECO:0000313" key="3">
    <source>
        <dbReference type="EMBL" id="CEM39958.1"/>
    </source>
</evidence>
<feature type="compositionally biased region" description="Basic residues" evidence="2">
    <location>
        <begin position="928"/>
        <end position="937"/>
    </location>
</feature>
<evidence type="ECO:0000313" key="4">
    <source>
        <dbReference type="Proteomes" id="UP000041254"/>
    </source>
</evidence>
<feature type="region of interest" description="Disordered" evidence="2">
    <location>
        <begin position="835"/>
        <end position="858"/>
    </location>
</feature>
<dbReference type="InParanoid" id="A0A0G4H7S5"/>
<protein>
    <submittedName>
        <fullName evidence="3">Uncharacterized protein</fullName>
    </submittedName>
</protein>
<evidence type="ECO:0000256" key="2">
    <source>
        <dbReference type="SAM" id="MobiDB-lite"/>
    </source>
</evidence>
<dbReference type="AlphaFoldDB" id="A0A0G4H7S5"/>
<feature type="coiled-coil region" evidence="1">
    <location>
        <begin position="157"/>
        <end position="268"/>
    </location>
</feature>
<evidence type="ECO:0000256" key="1">
    <source>
        <dbReference type="SAM" id="Coils"/>
    </source>
</evidence>
<feature type="compositionally biased region" description="Pro residues" evidence="2">
    <location>
        <begin position="653"/>
        <end position="675"/>
    </location>
</feature>
<gene>
    <name evidence="3" type="ORF">Vbra_19864</name>
</gene>
<feature type="compositionally biased region" description="Acidic residues" evidence="2">
    <location>
        <begin position="450"/>
        <end position="467"/>
    </location>
</feature>
<feature type="compositionally biased region" description="Basic and acidic residues" evidence="2">
    <location>
        <begin position="53"/>
        <end position="79"/>
    </location>
</feature>
<feature type="compositionally biased region" description="Basic and acidic residues" evidence="2">
    <location>
        <begin position="903"/>
        <end position="917"/>
    </location>
</feature>
<dbReference type="PANTHER" id="PTHR43941:SF1">
    <property type="entry name" value="STRUCTURAL MAINTENANCE OF CHROMOSOMES PROTEIN 2"/>
    <property type="match status" value="1"/>
</dbReference>
<feature type="compositionally biased region" description="Polar residues" evidence="2">
    <location>
        <begin position="1"/>
        <end position="32"/>
    </location>
</feature>
<dbReference type="GO" id="GO:0000796">
    <property type="term" value="C:condensin complex"/>
    <property type="evidence" value="ECO:0007669"/>
    <property type="project" value="TreeGrafter"/>
</dbReference>
<feature type="region of interest" description="Disordered" evidence="2">
    <location>
        <begin position="579"/>
        <end position="614"/>
    </location>
</feature>
<feature type="compositionally biased region" description="Basic and acidic residues" evidence="2">
    <location>
        <begin position="962"/>
        <end position="972"/>
    </location>
</feature>
<keyword evidence="1" id="KW-0175">Coiled coil</keyword>
<dbReference type="GO" id="GO:0000793">
    <property type="term" value="C:condensed chromosome"/>
    <property type="evidence" value="ECO:0007669"/>
    <property type="project" value="TreeGrafter"/>
</dbReference>
<feature type="region of interest" description="Disordered" evidence="2">
    <location>
        <begin position="897"/>
        <end position="985"/>
    </location>
</feature>
<accession>A0A0G4H7S5</accession>
<dbReference type="GO" id="GO:0007076">
    <property type="term" value="P:mitotic chromosome condensation"/>
    <property type="evidence" value="ECO:0007669"/>
    <property type="project" value="TreeGrafter"/>
</dbReference>
<feature type="region of interest" description="Disordered" evidence="2">
    <location>
        <begin position="373"/>
        <end position="476"/>
    </location>
</feature>
<dbReference type="EMBL" id="CDMY01001057">
    <property type="protein sequence ID" value="CEM39958.1"/>
    <property type="molecule type" value="Genomic_DNA"/>
</dbReference>
<name>A0A0G4H7S5_VITBC</name>
<sequence>MEEDSPSPTAKTSRAPSQRLPSRSFAKGTSSHRVGFASRSGTKDVSPPTSPTAHEKSLAERLRETMRKDSSKDGARETFSSRRSIVITDEGEVVPAAVTPSNVRAISAWANIRTQFRAAKIAQGATNLVADILSSSRRRAEVAPESRRAADPLQEQLQQLDGFVKELEIELQNKEEEIVTLNAQLMEAKRRERLSLEMKQQWAPPQSNIAKEYDDMVEELHHLEEQFKQLQSAHDRIRVDHNDATEENRELTKQLEDAQMELRSLRKSEGDLRKSTADLKKELSTMKKKSALSQAIKLGFTQTATEKAAVKEEAFQEEKTALEKELEEKRQDAARLQASSDQWENRCAILEEYSKRMEMEKRELQDLLDEYRRSKGSITGTPAHAPQRYSEGAQSAASGTMAARDSDAGSPMAQMEPMEPAKGPKRKATLAQELAQSLREFQAQHGYGEGDSDEEEEEEMSEEESEEMSPVGGGRFELEILRSRTVELEKENGGLRVEIKKLGKQLRTLKTVVFPAEAGMTQLRRRHSAVGLGEGEPRPSDRSPRAAKAEPSKRLRFDVQVMEEEEEIDVFDITLPPRSWSAPGMIRLPEKERVSDPERLEVKVEPSAPPAPAVPVPVLQLQALRKPVVAEGTQTWREMQKEAAMQTEKEETPPPPPPPPLPVHVPPPGEPPVPLPPVDTGDEETLKALQEMRGDVGRLREHVKTITDLQQKLKDKLRYRSSPHLPKAPAPRPVELDNNLLRQMSHPSLRPIHIVHRHSYHFLAPPVLSPRMHPPLIQRSLSPPTANPFARSTSVPQQTLPPFLSRLPVSPGVTSQLLAPVTLDLSGPIHGPSLPHRTRPPVHPFLSPRGPPSTSLYQSPVPVISPLRLDRMPGRHGPPMVMSARPAETRPLVMVAGRPLSPHVDDRDIRGKQERPSCCRQGPPPPPRQHRERRRLRSSLGEAGQPSQQQENKRRNIGPKRGGKDRAGETGKVRRAAGDQGLCCT</sequence>
<feature type="compositionally biased region" description="Basic and acidic residues" evidence="2">
    <location>
        <begin position="588"/>
        <end position="604"/>
    </location>
</feature>
<dbReference type="PANTHER" id="PTHR43941">
    <property type="entry name" value="STRUCTURAL MAINTENANCE OF CHROMOSOMES PROTEIN 2"/>
    <property type="match status" value="1"/>
</dbReference>
<feature type="region of interest" description="Disordered" evidence="2">
    <location>
        <begin position="632"/>
        <end position="675"/>
    </location>
</feature>
<reference evidence="3 4" key="1">
    <citation type="submission" date="2014-11" db="EMBL/GenBank/DDBJ databases">
        <authorList>
            <person name="Zhu J."/>
            <person name="Qi W."/>
            <person name="Song R."/>
        </authorList>
    </citation>
    <scope>NUCLEOTIDE SEQUENCE [LARGE SCALE GENOMIC DNA]</scope>
</reference>
<organism evidence="3 4">
    <name type="scientific">Vitrella brassicaformis (strain CCMP3155)</name>
    <dbReference type="NCBI Taxonomy" id="1169540"/>
    <lineage>
        <taxon>Eukaryota</taxon>
        <taxon>Sar</taxon>
        <taxon>Alveolata</taxon>
        <taxon>Colpodellida</taxon>
        <taxon>Vitrellaceae</taxon>
        <taxon>Vitrella</taxon>
    </lineage>
</organism>
<dbReference type="Proteomes" id="UP000041254">
    <property type="component" value="Unassembled WGS sequence"/>
</dbReference>
<keyword evidence="4" id="KW-1185">Reference proteome</keyword>
<feature type="compositionally biased region" description="Basic and acidic residues" evidence="2">
    <location>
        <begin position="535"/>
        <end position="554"/>
    </location>
</feature>
<dbReference type="VEuPathDB" id="CryptoDB:Vbra_19864"/>
<feature type="region of interest" description="Disordered" evidence="2">
    <location>
        <begin position="1"/>
        <end position="79"/>
    </location>
</feature>
<dbReference type="GO" id="GO:0000785">
    <property type="term" value="C:chromatin"/>
    <property type="evidence" value="ECO:0007669"/>
    <property type="project" value="TreeGrafter"/>
</dbReference>
<proteinExistence type="predicted"/>
<feature type="region of interest" description="Disordered" evidence="2">
    <location>
        <begin position="524"/>
        <end position="554"/>
    </location>
</feature>